<dbReference type="EMBL" id="LR797380">
    <property type="protein sequence ID" value="CAB4211810.1"/>
    <property type="molecule type" value="Genomic_DNA"/>
</dbReference>
<name>A0A6J5MC09_9CAUD</name>
<dbReference type="EMBL" id="LR796419">
    <property type="protein sequence ID" value="CAB4142813.1"/>
    <property type="molecule type" value="Genomic_DNA"/>
</dbReference>
<reference evidence="1" key="1">
    <citation type="submission" date="2020-04" db="EMBL/GenBank/DDBJ databases">
        <authorList>
            <person name="Chiriac C."/>
            <person name="Salcher M."/>
            <person name="Ghai R."/>
            <person name="Kavagutti S V."/>
        </authorList>
    </citation>
    <scope>NUCLEOTIDE SEQUENCE</scope>
</reference>
<organism evidence="1">
    <name type="scientific">uncultured Caudovirales phage</name>
    <dbReference type="NCBI Taxonomy" id="2100421"/>
    <lineage>
        <taxon>Viruses</taxon>
        <taxon>Duplodnaviria</taxon>
        <taxon>Heunggongvirae</taxon>
        <taxon>Uroviricota</taxon>
        <taxon>Caudoviricetes</taxon>
        <taxon>Peduoviridae</taxon>
        <taxon>Maltschvirus</taxon>
        <taxon>Maltschvirus maltsch</taxon>
    </lineage>
</organism>
<evidence type="ECO:0000313" key="2">
    <source>
        <dbReference type="EMBL" id="CAB4211810.1"/>
    </source>
</evidence>
<sequence length="105" mass="11866">MKIREGAYYRSRGGQVFGPMVPGKFCDEYPWRLAQDLSELCWTDDGRWSASSEGLFDLVAEVHVKDVPQVNTTKIARRKCVNAHDRCYGGDGGPCDYCEIVEETQ</sequence>
<proteinExistence type="predicted"/>
<protein>
    <submittedName>
        <fullName evidence="1">Uncharacterized protein</fullName>
    </submittedName>
</protein>
<gene>
    <name evidence="2" type="ORF">UFOVP1414_25</name>
    <name evidence="1" type="ORF">UFOVP442_52</name>
</gene>
<accession>A0A6J5MC09</accession>
<evidence type="ECO:0000313" key="1">
    <source>
        <dbReference type="EMBL" id="CAB4142813.1"/>
    </source>
</evidence>